<dbReference type="PROSITE" id="PS51257">
    <property type="entry name" value="PROKAR_LIPOPROTEIN"/>
    <property type="match status" value="1"/>
</dbReference>
<organism evidence="2 3">
    <name type="scientific">Tessaracoccus lubricantis</name>
    <dbReference type="NCBI Taxonomy" id="545543"/>
    <lineage>
        <taxon>Bacteria</taxon>
        <taxon>Bacillati</taxon>
        <taxon>Actinomycetota</taxon>
        <taxon>Actinomycetes</taxon>
        <taxon>Propionibacteriales</taxon>
        <taxon>Propionibacteriaceae</taxon>
        <taxon>Tessaracoccus</taxon>
    </lineage>
</organism>
<feature type="chain" id="PRO_5047398647" description="PKD domain-containing protein" evidence="1">
    <location>
        <begin position="26"/>
        <end position="310"/>
    </location>
</feature>
<feature type="signal peptide" evidence="1">
    <location>
        <begin position="1"/>
        <end position="25"/>
    </location>
</feature>
<dbReference type="Proteomes" id="UP001501521">
    <property type="component" value="Unassembled WGS sequence"/>
</dbReference>
<evidence type="ECO:0000313" key="3">
    <source>
        <dbReference type="Proteomes" id="UP001501521"/>
    </source>
</evidence>
<evidence type="ECO:0000256" key="1">
    <source>
        <dbReference type="SAM" id="SignalP"/>
    </source>
</evidence>
<comment type="caution">
    <text evidence="2">The sequence shown here is derived from an EMBL/GenBank/DDBJ whole genome shotgun (WGS) entry which is preliminary data.</text>
</comment>
<keyword evidence="1" id="KW-0732">Signal</keyword>
<proteinExistence type="predicted"/>
<gene>
    <name evidence="2" type="ORF">GCM10025789_31150</name>
</gene>
<protein>
    <recommendedName>
        <fullName evidence="4">PKD domain-containing protein</fullName>
    </recommendedName>
</protein>
<accession>A0ABP9FR16</accession>
<dbReference type="EMBL" id="BAABLV010000066">
    <property type="protein sequence ID" value="GAA4909681.1"/>
    <property type="molecule type" value="Genomic_DNA"/>
</dbReference>
<evidence type="ECO:0000313" key="2">
    <source>
        <dbReference type="EMBL" id="GAA4909681.1"/>
    </source>
</evidence>
<evidence type="ECO:0008006" key="4">
    <source>
        <dbReference type="Google" id="ProtNLM"/>
    </source>
</evidence>
<keyword evidence="3" id="KW-1185">Reference proteome</keyword>
<sequence length="310" mass="32220">MLRRLLVVASLIILLGVVWAPTASACPTQKCDDQGNCWIEECSPGGGGSGGGGGGSTSPGRGGEKATTCFYGSTEVSCATTAGTWSSAVGAWCKATEPQPPATDAIWGGRTEGNVYTCTPPRVNIFDPDFGLSFQRWLPASPELPPPDPEVLAWRALAAVNLQPIDMGIAPEPLAANPSSLGAVGLPVWLWADTTSPNTTGPISNSASERGYTVNITARLKNITWDLGDGSAAIECGIGQRFDPASMGPQTPVACGRQAGYDQQGEYTITATSNWEVTWNGIGRSGVIPFQTDTSGSVRIGEIQVVVTDS</sequence>
<name>A0ABP9FR16_9ACTN</name>
<reference evidence="3" key="1">
    <citation type="journal article" date="2019" name="Int. J. Syst. Evol. Microbiol.">
        <title>The Global Catalogue of Microorganisms (GCM) 10K type strain sequencing project: providing services to taxonomists for standard genome sequencing and annotation.</title>
        <authorList>
            <consortium name="The Broad Institute Genomics Platform"/>
            <consortium name="The Broad Institute Genome Sequencing Center for Infectious Disease"/>
            <person name="Wu L."/>
            <person name="Ma J."/>
        </authorList>
    </citation>
    <scope>NUCLEOTIDE SEQUENCE [LARGE SCALE GENOMIC DNA]</scope>
    <source>
        <strain evidence="3">JCM 19125</strain>
    </source>
</reference>